<evidence type="ECO:0000256" key="3">
    <source>
        <dbReference type="ARBA" id="ARBA00022989"/>
    </source>
</evidence>
<dbReference type="InterPro" id="IPR002657">
    <property type="entry name" value="BilAc:Na_symport/Acr3"/>
</dbReference>
<dbReference type="Gene3D" id="1.20.1530.20">
    <property type="match status" value="1"/>
</dbReference>
<evidence type="ECO:0000256" key="4">
    <source>
        <dbReference type="ARBA" id="ARBA00023136"/>
    </source>
</evidence>
<protein>
    <recommendedName>
        <fullName evidence="7">Bile acid:sodium symporter</fullName>
    </recommendedName>
</protein>
<feature type="transmembrane region" description="Helical" evidence="5">
    <location>
        <begin position="137"/>
        <end position="163"/>
    </location>
</feature>
<name>X0XDY3_9ZZZZ</name>
<dbReference type="Pfam" id="PF01758">
    <property type="entry name" value="SBF"/>
    <property type="match status" value="1"/>
</dbReference>
<keyword evidence="4 5" id="KW-0472">Membrane</keyword>
<feature type="transmembrane region" description="Helical" evidence="5">
    <location>
        <begin position="76"/>
        <end position="98"/>
    </location>
</feature>
<evidence type="ECO:0000256" key="1">
    <source>
        <dbReference type="ARBA" id="ARBA00004141"/>
    </source>
</evidence>
<organism evidence="6">
    <name type="scientific">marine sediment metagenome</name>
    <dbReference type="NCBI Taxonomy" id="412755"/>
    <lineage>
        <taxon>unclassified sequences</taxon>
        <taxon>metagenomes</taxon>
        <taxon>ecological metagenomes</taxon>
    </lineage>
</organism>
<evidence type="ECO:0008006" key="7">
    <source>
        <dbReference type="Google" id="ProtNLM"/>
    </source>
</evidence>
<dbReference type="InterPro" id="IPR038770">
    <property type="entry name" value="Na+/solute_symporter_sf"/>
</dbReference>
<accession>X0XDY3</accession>
<feature type="transmembrane region" description="Helical" evidence="5">
    <location>
        <begin position="175"/>
        <end position="194"/>
    </location>
</feature>
<feature type="transmembrane region" description="Helical" evidence="5">
    <location>
        <begin position="47"/>
        <end position="70"/>
    </location>
</feature>
<feature type="transmembrane region" description="Helical" evidence="5">
    <location>
        <begin position="105"/>
        <end position="125"/>
    </location>
</feature>
<evidence type="ECO:0000256" key="5">
    <source>
        <dbReference type="SAM" id="Phobius"/>
    </source>
</evidence>
<feature type="non-terminal residue" evidence="6">
    <location>
        <position position="218"/>
    </location>
</feature>
<dbReference type="InterPro" id="IPR004710">
    <property type="entry name" value="Bilac:Na_transpt"/>
</dbReference>
<keyword evidence="2 5" id="KW-0812">Transmembrane</keyword>
<dbReference type="AlphaFoldDB" id="X0XDY3"/>
<dbReference type="EMBL" id="BARS01040240">
    <property type="protein sequence ID" value="GAG33602.1"/>
    <property type="molecule type" value="Genomic_DNA"/>
</dbReference>
<dbReference type="PANTHER" id="PTHR10361:SF28">
    <property type="entry name" value="P3 PROTEIN-RELATED"/>
    <property type="match status" value="1"/>
</dbReference>
<comment type="caution">
    <text evidence="6">The sequence shown here is derived from an EMBL/GenBank/DDBJ whole genome shotgun (WGS) entry which is preliminary data.</text>
</comment>
<keyword evidence="3 5" id="KW-1133">Transmembrane helix</keyword>
<dbReference type="PANTHER" id="PTHR10361">
    <property type="entry name" value="SODIUM-BILE ACID COTRANSPORTER"/>
    <property type="match status" value="1"/>
</dbReference>
<reference evidence="6" key="1">
    <citation type="journal article" date="2014" name="Front. Microbiol.">
        <title>High frequency of phylogenetically diverse reductive dehalogenase-homologous genes in deep subseafloor sedimentary metagenomes.</title>
        <authorList>
            <person name="Kawai M."/>
            <person name="Futagami T."/>
            <person name="Toyoda A."/>
            <person name="Takaki Y."/>
            <person name="Nishi S."/>
            <person name="Hori S."/>
            <person name="Arai W."/>
            <person name="Tsubouchi T."/>
            <person name="Morono Y."/>
            <person name="Uchiyama I."/>
            <person name="Ito T."/>
            <person name="Fujiyama A."/>
            <person name="Inagaki F."/>
            <person name="Takami H."/>
        </authorList>
    </citation>
    <scope>NUCLEOTIDE SEQUENCE</scope>
    <source>
        <strain evidence="6">Expedition CK06-06</strain>
    </source>
</reference>
<evidence type="ECO:0000256" key="2">
    <source>
        <dbReference type="ARBA" id="ARBA00022692"/>
    </source>
</evidence>
<dbReference type="GO" id="GO:0016020">
    <property type="term" value="C:membrane"/>
    <property type="evidence" value="ECO:0007669"/>
    <property type="project" value="UniProtKB-SubCell"/>
</dbReference>
<gene>
    <name evidence="6" type="ORF">S01H1_61379</name>
</gene>
<proteinExistence type="predicted"/>
<feature type="transmembrane region" description="Helical" evidence="5">
    <location>
        <begin position="200"/>
        <end position="217"/>
    </location>
</feature>
<comment type="subcellular location">
    <subcellularLocation>
        <location evidence="1">Membrane</location>
        <topology evidence="1">Multi-pass membrane protein</topology>
    </subcellularLocation>
</comment>
<evidence type="ECO:0000313" key="6">
    <source>
        <dbReference type="EMBL" id="GAG33602.1"/>
    </source>
</evidence>
<sequence length="218" mass="23346">MYFPQLFTNWGFNTKVLIVPSVQLIMFGMGTKLSISDFVREFKRPQNIITGAVLIYTIMPLAALLIIKVYNFPVEVAAGIILIGACPAGAASNVMTYLAKGNMALALSITSFSTLIAPVVTPFIMKIFAGTLMEVNILNMMVGILNMIFVPIGAGLIANKILFGKAPILKKAVPMIGIAIGLMVIGLISLKINFPDNLQALQSGLVLVSFLIAIVIVT</sequence>